<feature type="transmembrane region" description="Helical" evidence="10">
    <location>
        <begin position="445"/>
        <end position="468"/>
    </location>
</feature>
<dbReference type="Pfam" id="PF08345">
    <property type="entry name" value="YscJ_FliF_C"/>
    <property type="match status" value="1"/>
</dbReference>
<dbReference type="GO" id="GO:0003774">
    <property type="term" value="F:cytoskeletal motor activity"/>
    <property type="evidence" value="ECO:0007669"/>
    <property type="project" value="InterPro"/>
</dbReference>
<dbReference type="Gene3D" id="3.30.300.30">
    <property type="match status" value="1"/>
</dbReference>
<dbReference type="PIRSF" id="PIRSF004862">
    <property type="entry name" value="FliF"/>
    <property type="match status" value="1"/>
</dbReference>
<evidence type="ECO:0000256" key="4">
    <source>
        <dbReference type="ARBA" id="ARBA00022475"/>
    </source>
</evidence>
<evidence type="ECO:0000256" key="3">
    <source>
        <dbReference type="ARBA" id="ARBA00007971"/>
    </source>
</evidence>
<evidence type="ECO:0000256" key="8">
    <source>
        <dbReference type="ARBA" id="ARBA00023143"/>
    </source>
</evidence>
<keyword evidence="4" id="KW-1003">Cell membrane</keyword>
<keyword evidence="7 10" id="KW-0472">Membrane</keyword>
<feature type="compositionally biased region" description="Low complexity" evidence="9">
    <location>
        <begin position="316"/>
        <end position="342"/>
    </location>
</feature>
<dbReference type="PANTHER" id="PTHR30046">
    <property type="entry name" value="FLAGELLAR M-RING PROTEIN"/>
    <property type="match status" value="1"/>
</dbReference>
<evidence type="ECO:0000256" key="1">
    <source>
        <dbReference type="ARBA" id="ARBA00004117"/>
    </source>
</evidence>
<gene>
    <name evidence="11" type="ORF">CTOB1V02_LOCUS85</name>
</gene>
<dbReference type="InterPro" id="IPR006182">
    <property type="entry name" value="FliF_N_dom"/>
</dbReference>
<proteinExistence type="inferred from homology"/>
<dbReference type="InterPro" id="IPR000067">
    <property type="entry name" value="FlgMring_FliF"/>
</dbReference>
<dbReference type="GO" id="GO:0005886">
    <property type="term" value="C:plasma membrane"/>
    <property type="evidence" value="ECO:0007669"/>
    <property type="project" value="UniProtKB-SubCell"/>
</dbReference>
<dbReference type="InterPro" id="IPR045851">
    <property type="entry name" value="AMP-bd_C_sf"/>
</dbReference>
<evidence type="ECO:0000256" key="10">
    <source>
        <dbReference type="SAM" id="Phobius"/>
    </source>
</evidence>
<evidence type="ECO:0000256" key="7">
    <source>
        <dbReference type="ARBA" id="ARBA00023136"/>
    </source>
</evidence>
<evidence type="ECO:0000313" key="11">
    <source>
        <dbReference type="EMBL" id="CAD7222066.1"/>
    </source>
</evidence>
<dbReference type="InterPro" id="IPR043427">
    <property type="entry name" value="YscJ/FliF"/>
</dbReference>
<dbReference type="PANTHER" id="PTHR30046:SF0">
    <property type="entry name" value="FLAGELLAR M-RING PROTEIN"/>
    <property type="match status" value="1"/>
</dbReference>
<keyword evidence="8" id="KW-0975">Bacterial flagellum</keyword>
<dbReference type="AlphaFoldDB" id="A0A7R8W1L3"/>
<protein>
    <submittedName>
        <fullName evidence="11">Uncharacterized protein</fullName>
    </submittedName>
</protein>
<dbReference type="Pfam" id="PF01514">
    <property type="entry name" value="YscJ_FliF"/>
    <property type="match status" value="1"/>
</dbReference>
<dbReference type="PRINTS" id="PR01009">
    <property type="entry name" value="FLGMRINGFLIF"/>
</dbReference>
<dbReference type="OrthoDB" id="5374592at2759"/>
<name>A0A7R8W1L3_9CRUS</name>
<comment type="similarity">
    <text evidence="3">Belongs to the FliF family.</text>
</comment>
<comment type="subcellular location">
    <subcellularLocation>
        <location evidence="1">Bacterial flagellum basal body</location>
    </subcellularLocation>
    <subcellularLocation>
        <location evidence="2">Cell membrane</location>
        <topology evidence="2">Multi-pass membrane protein</topology>
    </subcellularLocation>
</comment>
<feature type="region of interest" description="Disordered" evidence="9">
    <location>
        <begin position="312"/>
        <end position="348"/>
    </location>
</feature>
<feature type="transmembrane region" description="Helical" evidence="10">
    <location>
        <begin position="25"/>
        <end position="46"/>
    </location>
</feature>
<keyword evidence="5 10" id="KW-0812">Transmembrane</keyword>
<evidence type="ECO:0000256" key="5">
    <source>
        <dbReference type="ARBA" id="ARBA00022692"/>
    </source>
</evidence>
<evidence type="ECO:0000256" key="2">
    <source>
        <dbReference type="ARBA" id="ARBA00004651"/>
    </source>
</evidence>
<evidence type="ECO:0000256" key="6">
    <source>
        <dbReference type="ARBA" id="ARBA00022989"/>
    </source>
</evidence>
<sequence length="560" mass="60384">MSNAQEIQKPGILDYIARGLGSPQLGALIALAAGLTLGVGLILWAIKPDMRPLFEKMDMQDMTPVLDVLRTEQIPFEIEPKSGLVLVPQDKLQMLRMKLASSGVTNNSAVGLELLQKEQSLGTSQFMETTRYQHALETELSRTVGSMRNIDTARVHLALPKQSVFIRNRAKASASVMVKLYPGRTLETGQVSAIVNLVAASIPYLESSQVTVVDQWGKLFSSQDDAQGTGETRKQFEYSRQIEALYAKRIEELLAPLVGKGNIRATVTADIDFTTNEQTQELFDGDATQIRSEQSQDQLTRNASAVGIPGALTNQPPAGGVTDPAAAGGPDGEAAGAAEIPINSNNNTTRNYELDKTITHMRKAPGTILQLSAAVIVDDHKSVDENGEVTRTPLTDEEIARFTSLVREAIGFNEARGDSVVVMNQTFQTPPEIEPVEPLPMWEQAWFWTAGKQVLIGLSVLLLVLLVIRPAMKNLKSTTASAYVLEEGAGAQAALTGQVGENGATPTYAPGANQRLAAQGSLEAPPQVYGDILNMARAMADDDPKRVAKVVKDWVGSANE</sequence>
<dbReference type="InterPro" id="IPR013556">
    <property type="entry name" value="Flag_M-ring_C"/>
</dbReference>
<evidence type="ECO:0000256" key="9">
    <source>
        <dbReference type="SAM" id="MobiDB-lite"/>
    </source>
</evidence>
<reference evidence="11" key="1">
    <citation type="submission" date="2020-11" db="EMBL/GenBank/DDBJ databases">
        <authorList>
            <person name="Tran Van P."/>
        </authorList>
    </citation>
    <scope>NUCLEOTIDE SEQUENCE</scope>
</reference>
<dbReference type="NCBIfam" id="TIGR00206">
    <property type="entry name" value="fliF"/>
    <property type="match status" value="1"/>
</dbReference>
<accession>A0A7R8W1L3</accession>
<dbReference type="EMBL" id="OB660025">
    <property type="protein sequence ID" value="CAD7222066.1"/>
    <property type="molecule type" value="Genomic_DNA"/>
</dbReference>
<keyword evidence="6 10" id="KW-1133">Transmembrane helix</keyword>
<organism evidence="11">
    <name type="scientific">Cyprideis torosa</name>
    <dbReference type="NCBI Taxonomy" id="163714"/>
    <lineage>
        <taxon>Eukaryota</taxon>
        <taxon>Metazoa</taxon>
        <taxon>Ecdysozoa</taxon>
        <taxon>Arthropoda</taxon>
        <taxon>Crustacea</taxon>
        <taxon>Oligostraca</taxon>
        <taxon>Ostracoda</taxon>
        <taxon>Podocopa</taxon>
        <taxon>Podocopida</taxon>
        <taxon>Cytherocopina</taxon>
        <taxon>Cytheroidea</taxon>
        <taxon>Cytherideidae</taxon>
        <taxon>Cyprideis</taxon>
    </lineage>
</organism>